<sequence length="217" mass="23676">MRAFTRDGTARMPWMATVVEMAYLDQDTSHMYYGTPLVQKASDSKRPSRVPGGLGVRIAMIFFFNSILKFLTELTCAKFAILEKWQNKGYLSPRIRECELALRDSVASVRSKRFPPLRRGASVDVYLTTAGAPPKNYFAPGPLSSLGGPGSKALVRSKAGGVSDDLVWWSLELACRMMDSTEIAWVEGGLLLLLIAGRAAPKGGLQLLDGMTLGVLT</sequence>
<gene>
    <name evidence="1" type="ORF">TBIB3V08_LOCUS3396</name>
</gene>
<reference evidence="1" key="1">
    <citation type="submission" date="2020-11" db="EMBL/GenBank/DDBJ databases">
        <authorList>
            <person name="Tran Van P."/>
        </authorList>
    </citation>
    <scope>NUCLEOTIDE SEQUENCE</scope>
</reference>
<dbReference type="AlphaFoldDB" id="A0A7R9HYL0"/>
<name>A0A7R9HYL0_9NEOP</name>
<dbReference type="EMBL" id="OD565121">
    <property type="protein sequence ID" value="CAD7440913.1"/>
    <property type="molecule type" value="Genomic_DNA"/>
</dbReference>
<evidence type="ECO:0000313" key="1">
    <source>
        <dbReference type="EMBL" id="CAD7440913.1"/>
    </source>
</evidence>
<organism evidence="1">
    <name type="scientific">Timema bartmani</name>
    <dbReference type="NCBI Taxonomy" id="61472"/>
    <lineage>
        <taxon>Eukaryota</taxon>
        <taxon>Metazoa</taxon>
        <taxon>Ecdysozoa</taxon>
        <taxon>Arthropoda</taxon>
        <taxon>Hexapoda</taxon>
        <taxon>Insecta</taxon>
        <taxon>Pterygota</taxon>
        <taxon>Neoptera</taxon>
        <taxon>Polyneoptera</taxon>
        <taxon>Phasmatodea</taxon>
        <taxon>Timematodea</taxon>
        <taxon>Timematoidea</taxon>
        <taxon>Timematidae</taxon>
        <taxon>Timema</taxon>
    </lineage>
</organism>
<accession>A0A7R9HYL0</accession>
<proteinExistence type="predicted"/>
<protein>
    <submittedName>
        <fullName evidence="1">Uncharacterized protein</fullName>
    </submittedName>
</protein>